<reference evidence="3" key="2">
    <citation type="submission" date="2020-09" db="EMBL/GenBank/DDBJ databases">
        <authorList>
            <person name="Sun Q."/>
            <person name="Ohkuma M."/>
        </authorList>
    </citation>
    <scope>NUCLEOTIDE SEQUENCE</scope>
    <source>
        <strain evidence="3">JCM 4125</strain>
    </source>
</reference>
<feature type="transmembrane region" description="Helical" evidence="2">
    <location>
        <begin position="233"/>
        <end position="250"/>
    </location>
</feature>
<dbReference type="RefSeq" id="WP_189714394.1">
    <property type="nucleotide sequence ID" value="NZ_BMSA01000019.1"/>
</dbReference>
<feature type="coiled-coil region" evidence="1">
    <location>
        <begin position="34"/>
        <end position="117"/>
    </location>
</feature>
<keyword evidence="1" id="KW-0175">Coiled coil</keyword>
<dbReference type="EMBL" id="BMSA01000019">
    <property type="protein sequence ID" value="GGT72456.1"/>
    <property type="molecule type" value="Genomic_DNA"/>
</dbReference>
<dbReference type="Proteomes" id="UP000646776">
    <property type="component" value="Unassembled WGS sequence"/>
</dbReference>
<protein>
    <submittedName>
        <fullName evidence="3">Uncharacterized protein</fullName>
    </submittedName>
</protein>
<evidence type="ECO:0000256" key="1">
    <source>
        <dbReference type="SAM" id="Coils"/>
    </source>
</evidence>
<reference evidence="3" key="1">
    <citation type="journal article" date="2014" name="Int. J. Syst. Evol. Microbiol.">
        <title>Complete genome sequence of Corynebacterium casei LMG S-19264T (=DSM 44701T), isolated from a smear-ripened cheese.</title>
        <authorList>
            <consortium name="US DOE Joint Genome Institute (JGI-PGF)"/>
            <person name="Walter F."/>
            <person name="Albersmeier A."/>
            <person name="Kalinowski J."/>
            <person name="Ruckert C."/>
        </authorList>
    </citation>
    <scope>NUCLEOTIDE SEQUENCE</scope>
    <source>
        <strain evidence="3">JCM 4125</strain>
    </source>
</reference>
<evidence type="ECO:0000256" key="2">
    <source>
        <dbReference type="SAM" id="Phobius"/>
    </source>
</evidence>
<keyword evidence="2" id="KW-0812">Transmembrane</keyword>
<accession>A0A918HKA4</accession>
<comment type="caution">
    <text evidence="3">The sequence shown here is derived from an EMBL/GenBank/DDBJ whole genome shotgun (WGS) entry which is preliminary data.</text>
</comment>
<organism evidence="3 4">
    <name type="scientific">Streptomyces phaeofaciens</name>
    <dbReference type="NCBI Taxonomy" id="68254"/>
    <lineage>
        <taxon>Bacteria</taxon>
        <taxon>Bacillati</taxon>
        <taxon>Actinomycetota</taxon>
        <taxon>Actinomycetes</taxon>
        <taxon>Kitasatosporales</taxon>
        <taxon>Streptomycetaceae</taxon>
        <taxon>Streptomyces</taxon>
    </lineage>
</organism>
<keyword evidence="4" id="KW-1185">Reference proteome</keyword>
<gene>
    <name evidence="3" type="ORF">GCM10010226_58080</name>
</gene>
<feature type="transmembrane region" description="Helical" evidence="2">
    <location>
        <begin position="206"/>
        <end position="227"/>
    </location>
</feature>
<keyword evidence="2" id="KW-1133">Transmembrane helix</keyword>
<sequence length="302" mass="32937">MSLFSCSHGRYGDCFVCSAEETTSAVNRLAGIQESQLRLQREVMEQHNRRLEQETQLLRKAEQERADMERRRLELQARGIWEAHVMRQAESQGEDPREALRQANVREARQLAAATERETFAGDELRQDQALLDRAHPGVLSGRTAAWVRIGVAVLLMLPFLFSPTGSLVMGLLVGAAAGAGWIAYRRTQMADDAKSLALELPEPTWAMAGCAATGAVWAGTACAGSSAALDPITALAGLLVLYVPVTFLVRKGVKKQSPYIRAAAERVAFSAETHRRALEHLRAVSVNPAVREGLVPATLLA</sequence>
<evidence type="ECO:0000313" key="3">
    <source>
        <dbReference type="EMBL" id="GGT72456.1"/>
    </source>
</evidence>
<feature type="transmembrane region" description="Helical" evidence="2">
    <location>
        <begin position="168"/>
        <end position="185"/>
    </location>
</feature>
<name>A0A918HKA4_9ACTN</name>
<evidence type="ECO:0000313" key="4">
    <source>
        <dbReference type="Proteomes" id="UP000646776"/>
    </source>
</evidence>
<proteinExistence type="predicted"/>
<keyword evidence="2" id="KW-0472">Membrane</keyword>
<dbReference type="AlphaFoldDB" id="A0A918HKA4"/>